<keyword evidence="2" id="KW-1185">Reference proteome</keyword>
<dbReference type="Proteomes" id="UP000314294">
    <property type="component" value="Unassembled WGS sequence"/>
</dbReference>
<protein>
    <submittedName>
        <fullName evidence="1">Uncharacterized protein</fullName>
    </submittedName>
</protein>
<dbReference type="EMBL" id="SRLO01000874">
    <property type="protein sequence ID" value="TNN44983.1"/>
    <property type="molecule type" value="Genomic_DNA"/>
</dbReference>
<evidence type="ECO:0000313" key="2">
    <source>
        <dbReference type="Proteomes" id="UP000314294"/>
    </source>
</evidence>
<comment type="caution">
    <text evidence="1">The sequence shown here is derived from an EMBL/GenBank/DDBJ whole genome shotgun (WGS) entry which is preliminary data.</text>
</comment>
<reference evidence="1 2" key="1">
    <citation type="submission" date="2019-03" db="EMBL/GenBank/DDBJ databases">
        <title>First draft genome of Liparis tanakae, snailfish: a comprehensive survey of snailfish specific genes.</title>
        <authorList>
            <person name="Kim W."/>
            <person name="Song I."/>
            <person name="Jeong J.-H."/>
            <person name="Kim D."/>
            <person name="Kim S."/>
            <person name="Ryu S."/>
            <person name="Song J.Y."/>
            <person name="Lee S.K."/>
        </authorList>
    </citation>
    <scope>NUCLEOTIDE SEQUENCE [LARGE SCALE GENOMIC DNA]</scope>
    <source>
        <tissue evidence="1">Muscle</tissue>
    </source>
</reference>
<dbReference type="AlphaFoldDB" id="A0A4Z2FW01"/>
<name>A0A4Z2FW01_9TELE</name>
<sequence length="158" mass="17739">MTSSRRDQEWGPGAKAKDYLITEEDLAKQPYLDAVSVLRIQADVELSVPTPSKRLSLAEQSAAVETDRTPLCRCYWMEAAAVVAWLPHCYWDQHLQYKPWTVGEDPPLYQKKVKPSTPLEQVLACCRHARAQLDARRLGGLRHRVAPPSITQPGSTCA</sequence>
<accession>A0A4Z2FW01</accession>
<gene>
    <name evidence="1" type="ORF">EYF80_044837</name>
</gene>
<organism evidence="1 2">
    <name type="scientific">Liparis tanakae</name>
    <name type="common">Tanaka's snailfish</name>
    <dbReference type="NCBI Taxonomy" id="230148"/>
    <lineage>
        <taxon>Eukaryota</taxon>
        <taxon>Metazoa</taxon>
        <taxon>Chordata</taxon>
        <taxon>Craniata</taxon>
        <taxon>Vertebrata</taxon>
        <taxon>Euteleostomi</taxon>
        <taxon>Actinopterygii</taxon>
        <taxon>Neopterygii</taxon>
        <taxon>Teleostei</taxon>
        <taxon>Neoteleostei</taxon>
        <taxon>Acanthomorphata</taxon>
        <taxon>Eupercaria</taxon>
        <taxon>Perciformes</taxon>
        <taxon>Cottioidei</taxon>
        <taxon>Cottales</taxon>
        <taxon>Liparidae</taxon>
        <taxon>Liparis</taxon>
    </lineage>
</organism>
<proteinExistence type="predicted"/>
<evidence type="ECO:0000313" key="1">
    <source>
        <dbReference type="EMBL" id="TNN44983.1"/>
    </source>
</evidence>